<name>U2KMG5_9FIRM</name>
<sequence length="124" mass="14488">MNRVRLGVAILLTLVLCSCGTAWLVRSETSRLLKQLDTVQQIAETQPEQAKQAFAEFQNQWEKSERRLNLVVWRDKVLQIDVTVSHLAPMQAEDCDELTSELEEVRMWITRLGESEMPFWWNIL</sequence>
<reference evidence="1 2" key="1">
    <citation type="submission" date="2013-07" db="EMBL/GenBank/DDBJ databases">
        <authorList>
            <person name="Weinstock G."/>
            <person name="Sodergren E."/>
            <person name="Wylie T."/>
            <person name="Fulton L."/>
            <person name="Fulton R."/>
            <person name="Fronick C."/>
            <person name="O'Laughlin M."/>
            <person name="Godfrey J."/>
            <person name="Miner T."/>
            <person name="Herter B."/>
            <person name="Appelbaum E."/>
            <person name="Cordes M."/>
            <person name="Lek S."/>
            <person name="Wollam A."/>
            <person name="Pepin K.H."/>
            <person name="Palsikar V.B."/>
            <person name="Mitreva M."/>
            <person name="Wilson R.K."/>
        </authorList>
    </citation>
    <scope>NUCLEOTIDE SEQUENCE [LARGE SCALE GENOMIC DNA]</scope>
    <source>
        <strain evidence="1 2">ATCC 27760</strain>
    </source>
</reference>
<dbReference type="Pfam" id="PF14276">
    <property type="entry name" value="DUF4363"/>
    <property type="match status" value="1"/>
</dbReference>
<dbReference type="STRING" id="411473.RUMCAL_02301"/>
<proteinExistence type="predicted"/>
<dbReference type="PROSITE" id="PS51257">
    <property type="entry name" value="PROKAR_LIPOPROTEIN"/>
    <property type="match status" value="1"/>
</dbReference>
<evidence type="ECO:0008006" key="3">
    <source>
        <dbReference type="Google" id="ProtNLM"/>
    </source>
</evidence>
<dbReference type="Proteomes" id="UP000016662">
    <property type="component" value="Unassembled WGS sequence"/>
</dbReference>
<protein>
    <recommendedName>
        <fullName evidence="3">DUF4363 domain-containing protein</fullName>
    </recommendedName>
</protein>
<dbReference type="InterPro" id="IPR025373">
    <property type="entry name" value="DUF4363"/>
</dbReference>
<accession>U2KMG5</accession>
<dbReference type="HOGENOM" id="CLU_2002231_0_0_9"/>
<comment type="caution">
    <text evidence="1">The sequence shown here is derived from an EMBL/GenBank/DDBJ whole genome shotgun (WGS) entry which is preliminary data.</text>
</comment>
<gene>
    <name evidence="1" type="ORF">RUMCAL_02301</name>
</gene>
<dbReference type="AlphaFoldDB" id="U2KMG5"/>
<dbReference type="EMBL" id="AWVF01000286">
    <property type="protein sequence ID" value="ERJ93260.1"/>
    <property type="molecule type" value="Genomic_DNA"/>
</dbReference>
<dbReference type="RefSeq" id="WP_021680457.1">
    <property type="nucleotide sequence ID" value="NZ_KI260291.1"/>
</dbReference>
<organism evidence="1 2">
    <name type="scientific">Ruminococcus callidus ATCC 27760</name>
    <dbReference type="NCBI Taxonomy" id="411473"/>
    <lineage>
        <taxon>Bacteria</taxon>
        <taxon>Bacillati</taxon>
        <taxon>Bacillota</taxon>
        <taxon>Clostridia</taxon>
        <taxon>Eubacteriales</taxon>
        <taxon>Oscillospiraceae</taxon>
        <taxon>Ruminococcus</taxon>
    </lineage>
</organism>
<keyword evidence="2" id="KW-1185">Reference proteome</keyword>
<evidence type="ECO:0000313" key="1">
    <source>
        <dbReference type="EMBL" id="ERJ93260.1"/>
    </source>
</evidence>
<evidence type="ECO:0000313" key="2">
    <source>
        <dbReference type="Proteomes" id="UP000016662"/>
    </source>
</evidence>
<dbReference type="GeneID" id="93692389"/>
<dbReference type="PATRIC" id="fig|411473.3.peg.1912"/>